<reference evidence="2" key="1">
    <citation type="journal article" date="2019" name="Int. J. Syst. Evol. Microbiol.">
        <title>The Global Catalogue of Microorganisms (GCM) 10K type strain sequencing project: providing services to taxonomists for standard genome sequencing and annotation.</title>
        <authorList>
            <consortium name="The Broad Institute Genomics Platform"/>
            <consortium name="The Broad Institute Genome Sequencing Center for Infectious Disease"/>
            <person name="Wu L."/>
            <person name="Ma J."/>
        </authorList>
    </citation>
    <scope>NUCLEOTIDE SEQUENCE [LARGE SCALE GENOMIC DNA]</scope>
    <source>
        <strain evidence="2">CCM 9147</strain>
    </source>
</reference>
<name>A0ABW4DAE9_9BACL</name>
<dbReference type="Proteomes" id="UP001597340">
    <property type="component" value="Unassembled WGS sequence"/>
</dbReference>
<dbReference type="RefSeq" id="WP_267497670.1">
    <property type="nucleotide sequence ID" value="NZ_JAFFQR010000029.1"/>
</dbReference>
<accession>A0ABW4DAE9</accession>
<keyword evidence="2" id="KW-1185">Reference proteome</keyword>
<comment type="caution">
    <text evidence="1">The sequence shown here is derived from an EMBL/GenBank/DDBJ whole genome shotgun (WGS) entry which is preliminary data.</text>
</comment>
<protein>
    <submittedName>
        <fullName evidence="1">Uncharacterized protein</fullName>
    </submittedName>
</protein>
<evidence type="ECO:0000313" key="2">
    <source>
        <dbReference type="Proteomes" id="UP001597340"/>
    </source>
</evidence>
<proteinExistence type="predicted"/>
<organism evidence="1 2">
    <name type="scientific">Paenibacillus farraposensis</name>
    <dbReference type="NCBI Taxonomy" id="2807095"/>
    <lineage>
        <taxon>Bacteria</taxon>
        <taxon>Bacillati</taxon>
        <taxon>Bacillota</taxon>
        <taxon>Bacilli</taxon>
        <taxon>Bacillales</taxon>
        <taxon>Paenibacillaceae</taxon>
        <taxon>Paenibacillus</taxon>
    </lineage>
</organism>
<evidence type="ECO:0000313" key="1">
    <source>
        <dbReference type="EMBL" id="MFD1460723.1"/>
    </source>
</evidence>
<dbReference type="EMBL" id="JBHTNZ010000004">
    <property type="protein sequence ID" value="MFD1460723.1"/>
    <property type="molecule type" value="Genomic_DNA"/>
</dbReference>
<sequence>MSPQAIGSDAEVIDRFGRIINGYGVDLVDWQAISPTPSLI</sequence>
<gene>
    <name evidence="1" type="ORF">ACFQ5D_04540</name>
</gene>